<dbReference type="PROSITE" id="PS50090">
    <property type="entry name" value="MYB_LIKE"/>
    <property type="match status" value="1"/>
</dbReference>
<keyword evidence="13" id="KW-1185">Reference proteome</keyword>
<dbReference type="GO" id="GO:0000974">
    <property type="term" value="C:Prp19 complex"/>
    <property type="evidence" value="ECO:0007669"/>
    <property type="project" value="InterPro"/>
</dbReference>
<dbReference type="InterPro" id="IPR047242">
    <property type="entry name" value="CDC5L/Cef1"/>
</dbReference>
<evidence type="ECO:0000256" key="9">
    <source>
        <dbReference type="SAM" id="MobiDB-lite"/>
    </source>
</evidence>
<feature type="domain" description="HTH myb-type" evidence="11">
    <location>
        <begin position="1"/>
        <end position="54"/>
    </location>
</feature>
<feature type="region of interest" description="Disordered" evidence="9">
    <location>
        <begin position="287"/>
        <end position="314"/>
    </location>
</feature>
<dbReference type="InterPro" id="IPR009057">
    <property type="entry name" value="Homeodomain-like_sf"/>
</dbReference>
<evidence type="ECO:0000259" key="10">
    <source>
        <dbReference type="PROSITE" id="PS50090"/>
    </source>
</evidence>
<evidence type="ECO:0000256" key="8">
    <source>
        <dbReference type="ARBA" id="ARBA00023242"/>
    </source>
</evidence>
<feature type="domain" description="Myb-like" evidence="10">
    <location>
        <begin position="1"/>
        <end position="50"/>
    </location>
</feature>
<dbReference type="SUPFAM" id="SSF46689">
    <property type="entry name" value="Homeodomain-like"/>
    <property type="match status" value="1"/>
</dbReference>
<dbReference type="GO" id="GO:0000398">
    <property type="term" value="P:mRNA splicing, via spliceosome"/>
    <property type="evidence" value="ECO:0007669"/>
    <property type="project" value="InterPro"/>
</dbReference>
<dbReference type="GO" id="GO:0005681">
    <property type="term" value="C:spliceosomal complex"/>
    <property type="evidence" value="ECO:0007669"/>
    <property type="project" value="UniProtKB-KW"/>
</dbReference>
<dbReference type="GO" id="GO:0003677">
    <property type="term" value="F:DNA binding"/>
    <property type="evidence" value="ECO:0007669"/>
    <property type="project" value="UniProtKB-KW"/>
</dbReference>
<accession>A0A087GMU1</accession>
<dbReference type="SMART" id="SM00717">
    <property type="entry name" value="SANT"/>
    <property type="match status" value="2"/>
</dbReference>
<dbReference type="PANTHER" id="PTHR45885">
    <property type="entry name" value="CELL DIVISION CYCLE 5-LIKE PROTEIN"/>
    <property type="match status" value="1"/>
</dbReference>
<keyword evidence="3" id="KW-0507">mRNA processing</keyword>
<evidence type="ECO:0000259" key="11">
    <source>
        <dbReference type="PROSITE" id="PS51294"/>
    </source>
</evidence>
<comment type="subcellular location">
    <subcellularLocation>
        <location evidence="1">Nucleus</location>
    </subcellularLocation>
</comment>
<keyword evidence="8" id="KW-0539">Nucleus</keyword>
<dbReference type="Pfam" id="PF13921">
    <property type="entry name" value="Myb_DNA-bind_6"/>
    <property type="match status" value="1"/>
</dbReference>
<gene>
    <name evidence="12" type="ordered locus">AALP_Aa6g080400</name>
</gene>
<evidence type="ECO:0000256" key="6">
    <source>
        <dbReference type="ARBA" id="ARBA00023125"/>
    </source>
</evidence>
<name>A0A087GMU1_ARAAL</name>
<keyword evidence="5" id="KW-0677">Repeat</keyword>
<protein>
    <recommendedName>
        <fullName evidence="14">Myb-like domain-containing protein</fullName>
    </recommendedName>
</protein>
<dbReference type="OrthoDB" id="1410009at2759"/>
<dbReference type="PANTHER" id="PTHR45885:SF1">
    <property type="entry name" value="CELL DIVISION CYCLE 5-LIKE PROTEIN"/>
    <property type="match status" value="1"/>
</dbReference>
<dbReference type="InterPro" id="IPR017930">
    <property type="entry name" value="Myb_dom"/>
</dbReference>
<keyword evidence="7" id="KW-0508">mRNA splicing</keyword>
<evidence type="ECO:0000256" key="2">
    <source>
        <dbReference type="ARBA" id="ARBA00010506"/>
    </source>
</evidence>
<dbReference type="eggNOG" id="KOG0050">
    <property type="taxonomic scope" value="Eukaryota"/>
</dbReference>
<dbReference type="Gramene" id="KFK31193">
    <property type="protein sequence ID" value="KFK31193"/>
    <property type="gene ID" value="AALP_AA6G080400"/>
</dbReference>
<dbReference type="AlphaFoldDB" id="A0A087GMU1"/>
<evidence type="ECO:0000256" key="7">
    <source>
        <dbReference type="ARBA" id="ARBA00023187"/>
    </source>
</evidence>
<sequence>MVKGGVWKKREDAILKAAVMKYGTNQWVRISSLLARKSAKRCKSRWYERHDPSINKSDWTREEDEKLLHIAKLFPGEIDPNTTVAKPLCPESDPIDMDEDEKDMLSEARARLANTRVGRDRKKKGIEYNAEIPFEKRAPSGSCDTADEDLPAAQVIEEHDGKRMADVEAQLNEQDAPAATLQANRLNDPDNELEEMAKMVYASDLLAEDEVLTGGCAATTPALLGNNSQTPMQVMTPMRTPQSLSVGKADAIMTEAENQTCLLGGENPELHSSGFSGVTPRKKEIQMPNPGLNPLRAPSGSCDTADEDRPADQVTEELDGKRMADVEAQLRKQDVAGNKQDASAAIMTEAEQDVAATLQANKLNDPEACRKGSELMLPPPSQISDEVLEDTAKNGENEVVKGRCAADKGRPAWTDAKHDELMSLWRSGKDIDEVSKRFGISVDSCGVRLRNLGCELKEIEVLVTNEERVFCVQILWPMEKLNPKFLQKIDQIRVEDKVDIEISPCMLDEYFSLISISASEEYNSISRVSASCLKILLTCIQKLGNHKFKRIIAGDCRVQLFTRGLRNFHTSFIIFYDRGYYAKGYVVKTNTYTGLNASVTYDNDRYLIEIKGGWSSVRNAFEEAIRVLKKNFFTRVTYVNKE</sequence>
<dbReference type="Proteomes" id="UP000029120">
    <property type="component" value="Chromosome 6"/>
</dbReference>
<comment type="similarity">
    <text evidence="2">Belongs to the CEF1 family.</text>
</comment>
<dbReference type="EMBL" id="CM002874">
    <property type="protein sequence ID" value="KFK31193.1"/>
    <property type="molecule type" value="Genomic_DNA"/>
</dbReference>
<proteinExistence type="inferred from homology"/>
<dbReference type="Gene3D" id="1.10.10.60">
    <property type="entry name" value="Homeodomain-like"/>
    <property type="match status" value="1"/>
</dbReference>
<evidence type="ECO:0000256" key="4">
    <source>
        <dbReference type="ARBA" id="ARBA00022728"/>
    </source>
</evidence>
<keyword evidence="6" id="KW-0238">DNA-binding</keyword>
<dbReference type="PROSITE" id="PS51294">
    <property type="entry name" value="HTH_MYB"/>
    <property type="match status" value="1"/>
</dbReference>
<evidence type="ECO:0008006" key="14">
    <source>
        <dbReference type="Google" id="ProtNLM"/>
    </source>
</evidence>
<reference evidence="13" key="1">
    <citation type="journal article" date="2015" name="Nat. Plants">
        <title>Genome expansion of Arabis alpina linked with retrotransposition and reduced symmetric DNA methylation.</title>
        <authorList>
            <person name="Willing E.M."/>
            <person name="Rawat V."/>
            <person name="Mandakova T."/>
            <person name="Maumus F."/>
            <person name="James G.V."/>
            <person name="Nordstroem K.J."/>
            <person name="Becker C."/>
            <person name="Warthmann N."/>
            <person name="Chica C."/>
            <person name="Szarzynska B."/>
            <person name="Zytnicki M."/>
            <person name="Albani M.C."/>
            <person name="Kiefer C."/>
            <person name="Bergonzi S."/>
            <person name="Castaings L."/>
            <person name="Mateos J.L."/>
            <person name="Berns M.C."/>
            <person name="Bujdoso N."/>
            <person name="Piofczyk T."/>
            <person name="de Lorenzo L."/>
            <person name="Barrero-Sicilia C."/>
            <person name="Mateos I."/>
            <person name="Piednoel M."/>
            <person name="Hagmann J."/>
            <person name="Chen-Min-Tao R."/>
            <person name="Iglesias-Fernandez R."/>
            <person name="Schuster S.C."/>
            <person name="Alonso-Blanco C."/>
            <person name="Roudier F."/>
            <person name="Carbonero P."/>
            <person name="Paz-Ares J."/>
            <person name="Davis S.J."/>
            <person name="Pecinka A."/>
            <person name="Quesneville H."/>
            <person name="Colot V."/>
            <person name="Lysak M.A."/>
            <person name="Weigel D."/>
            <person name="Coupland G."/>
            <person name="Schneeberger K."/>
        </authorList>
    </citation>
    <scope>NUCLEOTIDE SEQUENCE [LARGE SCALE GENOMIC DNA]</scope>
    <source>
        <strain evidence="13">cv. Pajares</strain>
    </source>
</reference>
<keyword evidence="4" id="KW-0747">Spliceosome</keyword>
<dbReference type="CDD" id="cd00167">
    <property type="entry name" value="SANT"/>
    <property type="match status" value="1"/>
</dbReference>
<evidence type="ECO:0000256" key="3">
    <source>
        <dbReference type="ARBA" id="ARBA00022664"/>
    </source>
</evidence>
<evidence type="ECO:0000256" key="5">
    <source>
        <dbReference type="ARBA" id="ARBA00022737"/>
    </source>
</evidence>
<dbReference type="InterPro" id="IPR001005">
    <property type="entry name" value="SANT/Myb"/>
</dbReference>
<organism evidence="12 13">
    <name type="scientific">Arabis alpina</name>
    <name type="common">Alpine rock-cress</name>
    <dbReference type="NCBI Taxonomy" id="50452"/>
    <lineage>
        <taxon>Eukaryota</taxon>
        <taxon>Viridiplantae</taxon>
        <taxon>Streptophyta</taxon>
        <taxon>Embryophyta</taxon>
        <taxon>Tracheophyta</taxon>
        <taxon>Spermatophyta</taxon>
        <taxon>Magnoliopsida</taxon>
        <taxon>eudicotyledons</taxon>
        <taxon>Gunneridae</taxon>
        <taxon>Pentapetalae</taxon>
        <taxon>rosids</taxon>
        <taxon>malvids</taxon>
        <taxon>Brassicales</taxon>
        <taxon>Brassicaceae</taxon>
        <taxon>Arabideae</taxon>
        <taxon>Arabis</taxon>
    </lineage>
</organism>
<evidence type="ECO:0000313" key="12">
    <source>
        <dbReference type="EMBL" id="KFK31193.1"/>
    </source>
</evidence>
<evidence type="ECO:0000256" key="1">
    <source>
        <dbReference type="ARBA" id="ARBA00004123"/>
    </source>
</evidence>
<evidence type="ECO:0000313" key="13">
    <source>
        <dbReference type="Proteomes" id="UP000029120"/>
    </source>
</evidence>